<dbReference type="EMBL" id="PCDP01000082">
    <property type="protein sequence ID" value="PZM07626.1"/>
    <property type="molecule type" value="Genomic_DNA"/>
</dbReference>
<name>A0A2W4DU23_9HYPH</name>
<protein>
    <submittedName>
        <fullName evidence="2">CopG family transcriptional regulator</fullName>
    </submittedName>
</protein>
<dbReference type="InterPro" id="IPR010985">
    <property type="entry name" value="Ribbon_hlx_hlx"/>
</dbReference>
<evidence type="ECO:0000313" key="2">
    <source>
        <dbReference type="EMBL" id="PZM07626.1"/>
    </source>
</evidence>
<evidence type="ECO:0000259" key="1">
    <source>
        <dbReference type="Pfam" id="PF01402"/>
    </source>
</evidence>
<sequence>MRNQRELSDPITLRVPADILAELEQIAGVCERTRSWVFVRALKAYLAAEGREILDIAKARREMAAGDVHDLEDVIDEVAAIVKEAAA</sequence>
<dbReference type="InterPro" id="IPR002145">
    <property type="entry name" value="CopG"/>
</dbReference>
<keyword evidence="3" id="KW-1185">Reference proteome</keyword>
<evidence type="ECO:0000313" key="3">
    <source>
        <dbReference type="Proteomes" id="UP000248925"/>
    </source>
</evidence>
<dbReference type="RefSeq" id="WP_111164286.1">
    <property type="nucleotide sequence ID" value="NZ_PCDP01000082.1"/>
</dbReference>
<dbReference type="GO" id="GO:0006355">
    <property type="term" value="P:regulation of DNA-templated transcription"/>
    <property type="evidence" value="ECO:0007669"/>
    <property type="project" value="InterPro"/>
</dbReference>
<reference evidence="2 3" key="1">
    <citation type="journal article" date="2018" name="Sci. Rep.">
        <title>Rhizobium tumorigenes sp. nov., a novel plant tumorigenic bacterium isolated from cane gall tumors on thornless blackberry.</title>
        <authorList>
            <person name="Kuzmanovi N."/>
            <person name="Smalla K."/>
            <person name="Gronow S."/>
            <person name="PuBawska J."/>
        </authorList>
    </citation>
    <scope>NUCLEOTIDE SEQUENCE [LARGE SCALE GENOMIC DNA]</scope>
    <source>
        <strain evidence="2 3">CCBAU 85046</strain>
    </source>
</reference>
<dbReference type="AlphaFoldDB" id="A0A2W4DU23"/>
<organism evidence="2 3">
    <name type="scientific">Rhizobium tubonense</name>
    <dbReference type="NCBI Taxonomy" id="484088"/>
    <lineage>
        <taxon>Bacteria</taxon>
        <taxon>Pseudomonadati</taxon>
        <taxon>Pseudomonadota</taxon>
        <taxon>Alphaproteobacteria</taxon>
        <taxon>Hyphomicrobiales</taxon>
        <taxon>Rhizobiaceae</taxon>
        <taxon>Rhizobium/Agrobacterium group</taxon>
        <taxon>Rhizobium</taxon>
    </lineage>
</organism>
<dbReference type="Proteomes" id="UP000248925">
    <property type="component" value="Unassembled WGS sequence"/>
</dbReference>
<accession>A0A2W4DU23</accession>
<gene>
    <name evidence="2" type="ORF">CPY51_31370</name>
</gene>
<proteinExistence type="predicted"/>
<dbReference type="Pfam" id="PF01402">
    <property type="entry name" value="RHH_1"/>
    <property type="match status" value="1"/>
</dbReference>
<feature type="domain" description="Ribbon-helix-helix protein CopG" evidence="1">
    <location>
        <begin position="11"/>
        <end position="48"/>
    </location>
</feature>
<dbReference type="SUPFAM" id="SSF47598">
    <property type="entry name" value="Ribbon-helix-helix"/>
    <property type="match status" value="1"/>
</dbReference>
<comment type="caution">
    <text evidence="2">The sequence shown here is derived from an EMBL/GenBank/DDBJ whole genome shotgun (WGS) entry which is preliminary data.</text>
</comment>
<dbReference type="OrthoDB" id="8297311at2"/>